<accession>A0ABM0SUJ3</accession>
<feature type="compositionally biased region" description="Basic and acidic residues" evidence="2">
    <location>
        <begin position="187"/>
        <end position="203"/>
    </location>
</feature>
<feature type="domain" description="RING-type" evidence="3">
    <location>
        <begin position="235"/>
        <end position="277"/>
    </location>
</feature>
<feature type="compositionally biased region" description="Basic residues" evidence="2">
    <location>
        <begin position="210"/>
        <end position="222"/>
    </location>
</feature>
<evidence type="ECO:0000313" key="5">
    <source>
        <dbReference type="RefSeq" id="XP_010416345.1"/>
    </source>
</evidence>
<dbReference type="InterPro" id="IPR039515">
    <property type="entry name" value="NOT4_mRING-HC-C4C4"/>
</dbReference>
<keyword evidence="1" id="KW-0479">Metal-binding</keyword>
<feature type="region of interest" description="Disordered" evidence="2">
    <location>
        <begin position="166"/>
        <end position="234"/>
    </location>
</feature>
<keyword evidence="1" id="KW-0863">Zinc-finger</keyword>
<dbReference type="Gene3D" id="3.30.40.10">
    <property type="entry name" value="Zinc/RING finger domain, C3HC4 (zinc finger)"/>
    <property type="match status" value="1"/>
</dbReference>
<feature type="compositionally biased region" description="Polar residues" evidence="2">
    <location>
        <begin position="99"/>
        <end position="108"/>
    </location>
</feature>
<dbReference type="CDD" id="cd16618">
    <property type="entry name" value="mRING-HC-C4C4_CNOT4"/>
    <property type="match status" value="1"/>
</dbReference>
<dbReference type="PANTHER" id="PTHR12603:SF39">
    <property type="entry name" value="RING-TYPE DOMAIN-CONTAINING PROTEIN"/>
    <property type="match status" value="1"/>
</dbReference>
<evidence type="ECO:0000256" key="1">
    <source>
        <dbReference type="PROSITE-ProRule" id="PRU00175"/>
    </source>
</evidence>
<keyword evidence="4" id="KW-1185">Reference proteome</keyword>
<name>A0ABM0SUJ3_CAMSA</name>
<reference evidence="5" key="2">
    <citation type="submission" date="2025-08" db="UniProtKB">
        <authorList>
            <consortium name="RefSeq"/>
        </authorList>
    </citation>
    <scope>IDENTIFICATION</scope>
    <source>
        <tissue evidence="5">Leaf</tissue>
    </source>
</reference>
<evidence type="ECO:0000256" key="2">
    <source>
        <dbReference type="SAM" id="MobiDB-lite"/>
    </source>
</evidence>
<dbReference type="RefSeq" id="XP_010416345.1">
    <property type="nucleotide sequence ID" value="XM_010418043.2"/>
</dbReference>
<reference evidence="4" key="1">
    <citation type="journal article" date="2014" name="Nat. Commun.">
        <title>The emerging biofuel crop Camelina sativa retains a highly undifferentiated hexaploid genome structure.</title>
        <authorList>
            <person name="Kagale S."/>
            <person name="Koh C."/>
            <person name="Nixon J."/>
            <person name="Bollina V."/>
            <person name="Clarke W.E."/>
            <person name="Tuteja R."/>
            <person name="Spillane C."/>
            <person name="Robinson S.J."/>
            <person name="Links M.G."/>
            <person name="Clarke C."/>
            <person name="Higgins E.E."/>
            <person name="Huebert T."/>
            <person name="Sharpe A.G."/>
            <person name="Parkin I.A."/>
        </authorList>
    </citation>
    <scope>NUCLEOTIDE SEQUENCE [LARGE SCALE GENOMIC DNA]</scope>
    <source>
        <strain evidence="4">cv. DH55</strain>
    </source>
</reference>
<evidence type="ECO:0000259" key="3">
    <source>
        <dbReference type="PROSITE" id="PS50089"/>
    </source>
</evidence>
<proteinExistence type="predicted"/>
<dbReference type="InterPro" id="IPR001841">
    <property type="entry name" value="Znf_RING"/>
</dbReference>
<dbReference type="InterPro" id="IPR013083">
    <property type="entry name" value="Znf_RING/FYVE/PHD"/>
</dbReference>
<evidence type="ECO:0000313" key="4">
    <source>
        <dbReference type="Proteomes" id="UP000694864"/>
    </source>
</evidence>
<dbReference type="Pfam" id="PF14570">
    <property type="entry name" value="zf-RING_4"/>
    <property type="match status" value="1"/>
</dbReference>
<dbReference type="GeneID" id="104702217"/>
<dbReference type="PROSITE" id="PS50089">
    <property type="entry name" value="ZF_RING_2"/>
    <property type="match status" value="1"/>
</dbReference>
<protein>
    <submittedName>
        <fullName evidence="5">Uncharacterized protein LOC104702217</fullName>
    </submittedName>
</protein>
<dbReference type="SUPFAM" id="SSF57850">
    <property type="entry name" value="RING/U-box"/>
    <property type="match status" value="1"/>
</dbReference>
<organism evidence="4 5">
    <name type="scientific">Camelina sativa</name>
    <name type="common">False flax</name>
    <name type="synonym">Myagrum sativum</name>
    <dbReference type="NCBI Taxonomy" id="90675"/>
    <lineage>
        <taxon>Eukaryota</taxon>
        <taxon>Viridiplantae</taxon>
        <taxon>Streptophyta</taxon>
        <taxon>Embryophyta</taxon>
        <taxon>Tracheophyta</taxon>
        <taxon>Spermatophyta</taxon>
        <taxon>Magnoliopsida</taxon>
        <taxon>eudicotyledons</taxon>
        <taxon>Gunneridae</taxon>
        <taxon>Pentapetalae</taxon>
        <taxon>rosids</taxon>
        <taxon>malvids</taxon>
        <taxon>Brassicales</taxon>
        <taxon>Brassicaceae</taxon>
        <taxon>Camelineae</taxon>
        <taxon>Camelina</taxon>
    </lineage>
</organism>
<feature type="region of interest" description="Disordered" evidence="2">
    <location>
        <begin position="280"/>
        <end position="312"/>
    </location>
</feature>
<dbReference type="Proteomes" id="UP000694864">
    <property type="component" value="Chromosome 7"/>
</dbReference>
<gene>
    <name evidence="5" type="primary">LOC104702217</name>
</gene>
<keyword evidence="1" id="KW-0862">Zinc</keyword>
<feature type="region of interest" description="Disordered" evidence="2">
    <location>
        <begin position="85"/>
        <end position="113"/>
    </location>
</feature>
<dbReference type="PANTHER" id="PTHR12603">
    <property type="entry name" value="CCR4-NOT TRANSCRIPTION COMPLEX RELATED"/>
    <property type="match status" value="1"/>
</dbReference>
<sequence length="312" mass="35926">MVAVFITDSDNLFHDSPISRDFAKKRSKANWICKLKQWKIDDRRKQWIYQWKKANVDEEEIGRRLQSLLDKLTDKKAWRIDDGYHEERSNDDSDDEIVKTSSASGSPTSVLLKSSKGSSVVSEDCFCCSKQMTNEEEEEVFDDAYDNWDGFRDALNSFENDKEDTFKLEQGEDLVPNTSQRRSNKSTSEKKLFYKDNRCKHEAASSPQKKTIHGNSKKKKRSTNSGKQEGDDEECPICSEVMDETDLSFKPCPCGFRICLFCHKKISENEARCPSCRKDYDQTSNSSGEVGFQQRGRDTMRLSPSFRGLDRA</sequence>
<dbReference type="InterPro" id="IPR039780">
    <property type="entry name" value="Mot2"/>
</dbReference>